<sequence>GTRAQISTGVYNHHIVIAAAGKPSVPLTSCKALGALNSLGDGTIPLTTFLSADNAEATDTVFTTADGKFNSGFYVSPSTRMMLTGMLVNYNPEPMDVYVNLEIEYVPGKPAQLADASNALISVGGCKGVNFTPKPNSQETLKSEAYNMPQDGYIINAYGHLHDGGVNTKLFVNGKMVCVSEATYGTQGAATEVNGEKWETISKMSTCPGPFPIKKGDVVTMTSDYDTQLHPLRANSGHSHAGAESGAEGGDAHGAAEGDMEGMGGMSGEADAMGMFKFSWAVAPGQM</sequence>
<name>A0ACC3D6U1_9PEZI</name>
<dbReference type="EMBL" id="JAWDJW010007138">
    <property type="protein sequence ID" value="KAK3062761.1"/>
    <property type="molecule type" value="Genomic_DNA"/>
</dbReference>
<protein>
    <submittedName>
        <fullName evidence="1">Uncharacterized protein</fullName>
    </submittedName>
</protein>
<feature type="non-terminal residue" evidence="1">
    <location>
        <position position="1"/>
    </location>
</feature>
<accession>A0ACC3D6U1</accession>
<organism evidence="1 2">
    <name type="scientific">Coniosporium uncinatum</name>
    <dbReference type="NCBI Taxonomy" id="93489"/>
    <lineage>
        <taxon>Eukaryota</taxon>
        <taxon>Fungi</taxon>
        <taxon>Dikarya</taxon>
        <taxon>Ascomycota</taxon>
        <taxon>Pezizomycotina</taxon>
        <taxon>Dothideomycetes</taxon>
        <taxon>Dothideomycetes incertae sedis</taxon>
        <taxon>Coniosporium</taxon>
    </lineage>
</organism>
<evidence type="ECO:0000313" key="1">
    <source>
        <dbReference type="EMBL" id="KAK3062761.1"/>
    </source>
</evidence>
<evidence type="ECO:0000313" key="2">
    <source>
        <dbReference type="Proteomes" id="UP001186974"/>
    </source>
</evidence>
<comment type="caution">
    <text evidence="1">The sequence shown here is derived from an EMBL/GenBank/DDBJ whole genome shotgun (WGS) entry which is preliminary data.</text>
</comment>
<keyword evidence="2" id="KW-1185">Reference proteome</keyword>
<dbReference type="Proteomes" id="UP001186974">
    <property type="component" value="Unassembled WGS sequence"/>
</dbReference>
<gene>
    <name evidence="1" type="ORF">LTS18_003413</name>
</gene>
<proteinExistence type="predicted"/>
<reference evidence="1" key="1">
    <citation type="submission" date="2024-09" db="EMBL/GenBank/DDBJ databases">
        <title>Black Yeasts Isolated from many extreme environments.</title>
        <authorList>
            <person name="Coleine C."/>
            <person name="Stajich J.E."/>
            <person name="Selbmann L."/>
        </authorList>
    </citation>
    <scope>NUCLEOTIDE SEQUENCE</scope>
    <source>
        <strain evidence="1">CCFEE 5737</strain>
    </source>
</reference>